<dbReference type="Proteomes" id="UP001151760">
    <property type="component" value="Unassembled WGS sequence"/>
</dbReference>
<evidence type="ECO:0000313" key="1">
    <source>
        <dbReference type="EMBL" id="GJT78940.1"/>
    </source>
</evidence>
<gene>
    <name evidence="1" type="ORF">Tco_1045665</name>
</gene>
<comment type="caution">
    <text evidence="1">The sequence shown here is derived from an EMBL/GenBank/DDBJ whole genome shotgun (WGS) entry which is preliminary data.</text>
</comment>
<name>A0ABQ5GU99_9ASTR</name>
<reference evidence="1" key="2">
    <citation type="submission" date="2022-01" db="EMBL/GenBank/DDBJ databases">
        <authorList>
            <person name="Yamashiro T."/>
            <person name="Shiraishi A."/>
            <person name="Satake H."/>
            <person name="Nakayama K."/>
        </authorList>
    </citation>
    <scope>NUCLEOTIDE SEQUENCE</scope>
</reference>
<accession>A0ABQ5GU99</accession>
<reference evidence="1" key="1">
    <citation type="journal article" date="2022" name="Int. J. Mol. Sci.">
        <title>Draft Genome of Tanacetum Coccineum: Genomic Comparison of Closely Related Tanacetum-Family Plants.</title>
        <authorList>
            <person name="Yamashiro T."/>
            <person name="Shiraishi A."/>
            <person name="Nakayama K."/>
            <person name="Satake H."/>
        </authorList>
    </citation>
    <scope>NUCLEOTIDE SEQUENCE</scope>
</reference>
<organism evidence="1 2">
    <name type="scientific">Tanacetum coccineum</name>
    <dbReference type="NCBI Taxonomy" id="301880"/>
    <lineage>
        <taxon>Eukaryota</taxon>
        <taxon>Viridiplantae</taxon>
        <taxon>Streptophyta</taxon>
        <taxon>Embryophyta</taxon>
        <taxon>Tracheophyta</taxon>
        <taxon>Spermatophyta</taxon>
        <taxon>Magnoliopsida</taxon>
        <taxon>eudicotyledons</taxon>
        <taxon>Gunneridae</taxon>
        <taxon>Pentapetalae</taxon>
        <taxon>asterids</taxon>
        <taxon>campanulids</taxon>
        <taxon>Asterales</taxon>
        <taxon>Asteraceae</taxon>
        <taxon>Asteroideae</taxon>
        <taxon>Anthemideae</taxon>
        <taxon>Anthemidinae</taxon>
        <taxon>Tanacetum</taxon>
    </lineage>
</organism>
<keyword evidence="2" id="KW-1185">Reference proteome</keyword>
<evidence type="ECO:0000313" key="2">
    <source>
        <dbReference type="Proteomes" id="UP001151760"/>
    </source>
</evidence>
<dbReference type="EMBL" id="BQNB010018849">
    <property type="protein sequence ID" value="GJT78940.1"/>
    <property type="molecule type" value="Genomic_DNA"/>
</dbReference>
<proteinExistence type="predicted"/>
<protein>
    <submittedName>
        <fullName evidence="1">Uncharacterized protein</fullName>
    </submittedName>
</protein>
<sequence length="189" mass="20256">MERIMLTFGGRGTSTQVFLLMRALYSSHITCFQLGISICQWKGTSGLGDGGGNMGSCIWSFTFTIPTLERVTIGCCEVDGGGGGGGELFGGRVFGGSVVFSGDGVGNRVRGMVRRQSAMGDCVKNYHLRIGQGIDIHDDCYLFLAVPYSCHALESCPYIPLLALESYPHHSPSLEELVLECLPSVTSTE</sequence>